<dbReference type="InterPro" id="IPR011006">
    <property type="entry name" value="CheY-like_superfamily"/>
</dbReference>
<dbReference type="GO" id="GO:0005737">
    <property type="term" value="C:cytoplasm"/>
    <property type="evidence" value="ECO:0007669"/>
    <property type="project" value="UniProtKB-SubCell"/>
</dbReference>
<dbReference type="InterPro" id="IPR051552">
    <property type="entry name" value="HptR"/>
</dbReference>
<dbReference type="InterPro" id="IPR020449">
    <property type="entry name" value="Tscrpt_reg_AraC-type_HTH"/>
</dbReference>
<organism evidence="11 12">
    <name type="scientific">Paenibacillus lemnae</name>
    <dbReference type="NCBI Taxonomy" id="1330551"/>
    <lineage>
        <taxon>Bacteria</taxon>
        <taxon>Bacillati</taxon>
        <taxon>Bacillota</taxon>
        <taxon>Bacilli</taxon>
        <taxon>Bacillales</taxon>
        <taxon>Paenibacillaceae</taxon>
        <taxon>Paenibacillus</taxon>
    </lineage>
</organism>
<keyword evidence="2" id="KW-0963">Cytoplasm</keyword>
<dbReference type="Pfam" id="PF00072">
    <property type="entry name" value="Response_reg"/>
    <property type="match status" value="1"/>
</dbReference>
<evidence type="ECO:0000256" key="5">
    <source>
        <dbReference type="ARBA" id="ARBA00023015"/>
    </source>
</evidence>
<dbReference type="Pfam" id="PF17853">
    <property type="entry name" value="GGDEF_2"/>
    <property type="match status" value="1"/>
</dbReference>
<evidence type="ECO:0000256" key="3">
    <source>
        <dbReference type="ARBA" id="ARBA00022553"/>
    </source>
</evidence>
<comment type="caution">
    <text evidence="11">The sequence shown here is derived from an EMBL/GenBank/DDBJ whole genome shotgun (WGS) entry which is preliminary data.</text>
</comment>
<dbReference type="GO" id="GO:0000160">
    <property type="term" value="P:phosphorelay signal transduction system"/>
    <property type="evidence" value="ECO:0007669"/>
    <property type="project" value="UniProtKB-KW"/>
</dbReference>
<evidence type="ECO:0000256" key="7">
    <source>
        <dbReference type="ARBA" id="ARBA00023163"/>
    </source>
</evidence>
<dbReference type="PANTHER" id="PTHR42713">
    <property type="entry name" value="HISTIDINE KINASE-RELATED"/>
    <property type="match status" value="1"/>
</dbReference>
<keyword evidence="5" id="KW-0805">Transcription regulation</keyword>
<dbReference type="PROSITE" id="PS50110">
    <property type="entry name" value="RESPONSE_REGULATORY"/>
    <property type="match status" value="1"/>
</dbReference>
<sequence length="521" mass="59719">MYKVLIVDDERIEREGLRVILQHGHPDLVIEEASSGNAAVELAHTFQPDLILMDIKMPGISGLDAVQIITEENPFIRFIMVTAFDTFDYARQAIKLGVKDYLLKPSKAREIVATVGRVLEQIGEERMYRSQLSRQQAAMEKTMPLIETDIVTQLLFDHVHDIHLQELLDLLGGGSSNEMFAIKVTLPENTDSLYASVKKRIKNTSSCWVGAMCGLQIPVIVFRRPDRSFRAQAVDLAQEILRAASSSKEGWFVGIGGVYSSLHNSKQSFQEALISSIHTTSAVKYRFYEDVPVVNSVRETMNWEQEKQLLDHIRQGHWKQVLGSVMELIGSFEQEQITLIQAQQRILEVLWMTSRLLNELGIILPAPMYTFQAQDYRQFRAETLGILQQLEQAYEQFYQHASTETIHTMKQYILEHSHENISLEMISRQVGLNPFYISKMFKEQLGINYIDFLTECRIERSKHLMLDPSKSMKEITYEVGYHDPNYFSKVFKKSSGQSPTEYRKALLQGNEQRPVNGSPMT</sequence>
<dbReference type="GO" id="GO:0043565">
    <property type="term" value="F:sequence-specific DNA binding"/>
    <property type="evidence" value="ECO:0007669"/>
    <property type="project" value="InterPro"/>
</dbReference>
<dbReference type="Proteomes" id="UP000565468">
    <property type="component" value="Unassembled WGS sequence"/>
</dbReference>
<dbReference type="Gene3D" id="1.10.10.60">
    <property type="entry name" value="Homeodomain-like"/>
    <property type="match status" value="2"/>
</dbReference>
<dbReference type="InterPro" id="IPR009057">
    <property type="entry name" value="Homeodomain-like_sf"/>
</dbReference>
<evidence type="ECO:0000259" key="10">
    <source>
        <dbReference type="PROSITE" id="PS50110"/>
    </source>
</evidence>
<evidence type="ECO:0000259" key="9">
    <source>
        <dbReference type="PROSITE" id="PS01124"/>
    </source>
</evidence>
<dbReference type="PANTHER" id="PTHR42713:SF3">
    <property type="entry name" value="TRANSCRIPTIONAL REGULATORY PROTEIN HPTR"/>
    <property type="match status" value="1"/>
</dbReference>
<gene>
    <name evidence="11" type="ORF">HII30_08610</name>
</gene>
<evidence type="ECO:0000256" key="4">
    <source>
        <dbReference type="ARBA" id="ARBA00023012"/>
    </source>
</evidence>
<keyword evidence="6" id="KW-0238">DNA-binding</keyword>
<feature type="domain" description="HTH araC/xylS-type" evidence="9">
    <location>
        <begin position="407"/>
        <end position="505"/>
    </location>
</feature>
<dbReference type="RefSeq" id="WP_169504618.1">
    <property type="nucleotide sequence ID" value="NZ_JABBPN010000006.1"/>
</dbReference>
<evidence type="ECO:0000256" key="2">
    <source>
        <dbReference type="ARBA" id="ARBA00022490"/>
    </source>
</evidence>
<evidence type="ECO:0000256" key="6">
    <source>
        <dbReference type="ARBA" id="ARBA00023125"/>
    </source>
</evidence>
<reference evidence="11 12" key="1">
    <citation type="submission" date="2020-04" db="EMBL/GenBank/DDBJ databases">
        <title>Paenibacillus algicola sp. nov., a novel marine bacterium producing alginate lyase.</title>
        <authorList>
            <person name="Huang H."/>
        </authorList>
    </citation>
    <scope>NUCLEOTIDE SEQUENCE [LARGE SCALE GENOMIC DNA]</scope>
    <source>
        <strain evidence="11 12">L7-75</strain>
    </source>
</reference>
<dbReference type="CDD" id="cd17536">
    <property type="entry name" value="REC_YesN-like"/>
    <property type="match status" value="1"/>
</dbReference>
<dbReference type="Pfam" id="PF12833">
    <property type="entry name" value="HTH_18"/>
    <property type="match status" value="1"/>
</dbReference>
<dbReference type="Gene3D" id="3.40.50.2300">
    <property type="match status" value="1"/>
</dbReference>
<feature type="domain" description="Response regulatory" evidence="10">
    <location>
        <begin position="3"/>
        <end position="119"/>
    </location>
</feature>
<evidence type="ECO:0000313" key="12">
    <source>
        <dbReference type="Proteomes" id="UP000565468"/>
    </source>
</evidence>
<feature type="modified residue" description="4-aspartylphosphate" evidence="8">
    <location>
        <position position="54"/>
    </location>
</feature>
<protein>
    <submittedName>
        <fullName evidence="11">Response regulator</fullName>
    </submittedName>
</protein>
<dbReference type="InterPro" id="IPR001789">
    <property type="entry name" value="Sig_transdc_resp-reg_receiver"/>
</dbReference>
<dbReference type="SUPFAM" id="SSF52172">
    <property type="entry name" value="CheY-like"/>
    <property type="match status" value="1"/>
</dbReference>
<evidence type="ECO:0000256" key="1">
    <source>
        <dbReference type="ARBA" id="ARBA00004496"/>
    </source>
</evidence>
<dbReference type="SMART" id="SM00342">
    <property type="entry name" value="HTH_ARAC"/>
    <property type="match status" value="1"/>
</dbReference>
<dbReference type="InterPro" id="IPR018060">
    <property type="entry name" value="HTH_AraC"/>
</dbReference>
<keyword evidence="12" id="KW-1185">Reference proteome</keyword>
<evidence type="ECO:0000256" key="8">
    <source>
        <dbReference type="PROSITE-ProRule" id="PRU00169"/>
    </source>
</evidence>
<dbReference type="PROSITE" id="PS00041">
    <property type="entry name" value="HTH_ARAC_FAMILY_1"/>
    <property type="match status" value="1"/>
</dbReference>
<dbReference type="GO" id="GO:0003700">
    <property type="term" value="F:DNA-binding transcription factor activity"/>
    <property type="evidence" value="ECO:0007669"/>
    <property type="project" value="InterPro"/>
</dbReference>
<dbReference type="InterPro" id="IPR018062">
    <property type="entry name" value="HTH_AraC-typ_CS"/>
</dbReference>
<dbReference type="EMBL" id="JABBPN010000006">
    <property type="protein sequence ID" value="NMO95827.1"/>
    <property type="molecule type" value="Genomic_DNA"/>
</dbReference>
<keyword evidence="7" id="KW-0804">Transcription</keyword>
<dbReference type="AlphaFoldDB" id="A0A848M4I2"/>
<keyword evidence="4" id="KW-0902">Two-component regulatory system</keyword>
<comment type="subcellular location">
    <subcellularLocation>
        <location evidence="1">Cytoplasm</location>
    </subcellularLocation>
</comment>
<evidence type="ECO:0000313" key="11">
    <source>
        <dbReference type="EMBL" id="NMO95827.1"/>
    </source>
</evidence>
<dbReference type="SUPFAM" id="SSF46689">
    <property type="entry name" value="Homeodomain-like"/>
    <property type="match status" value="2"/>
</dbReference>
<dbReference type="PROSITE" id="PS01124">
    <property type="entry name" value="HTH_ARAC_FAMILY_2"/>
    <property type="match status" value="1"/>
</dbReference>
<proteinExistence type="predicted"/>
<accession>A0A848M4I2</accession>
<name>A0A848M4I2_PAELE</name>
<keyword evidence="3 8" id="KW-0597">Phosphoprotein</keyword>
<dbReference type="PRINTS" id="PR00032">
    <property type="entry name" value="HTHARAC"/>
</dbReference>
<dbReference type="InterPro" id="IPR041522">
    <property type="entry name" value="CdaR_GGDEF"/>
</dbReference>
<dbReference type="SMART" id="SM00448">
    <property type="entry name" value="REC"/>
    <property type="match status" value="1"/>
</dbReference>